<protein>
    <submittedName>
        <fullName evidence="1">Uncharacterized protein</fullName>
    </submittedName>
</protein>
<organism evidence="1">
    <name type="scientific">Tetraselmis sp. GSL018</name>
    <dbReference type="NCBI Taxonomy" id="582737"/>
    <lineage>
        <taxon>Eukaryota</taxon>
        <taxon>Viridiplantae</taxon>
        <taxon>Chlorophyta</taxon>
        <taxon>core chlorophytes</taxon>
        <taxon>Chlorodendrophyceae</taxon>
        <taxon>Chlorodendrales</taxon>
        <taxon>Chlorodendraceae</taxon>
        <taxon>Tetraselmis</taxon>
    </lineage>
</organism>
<accession>A0A061RLA9</accession>
<dbReference type="EMBL" id="GBEZ01014548">
    <property type="protein sequence ID" value="JAC71534.1"/>
    <property type="molecule type" value="Transcribed_RNA"/>
</dbReference>
<gene>
    <name evidence="1" type="ORF">TSPGSL018_1676</name>
</gene>
<reference evidence="1" key="1">
    <citation type="submission" date="2014-05" db="EMBL/GenBank/DDBJ databases">
        <title>The transcriptome of the halophilic microalga Tetraselmis sp. GSL018 isolated from the Great Salt Lake, Utah.</title>
        <authorList>
            <person name="Jinkerson R.E."/>
            <person name="D'Adamo S."/>
            <person name="Posewitz M.C."/>
        </authorList>
    </citation>
    <scope>NUCLEOTIDE SEQUENCE</scope>
    <source>
        <strain evidence="1">GSL018</strain>
    </source>
</reference>
<evidence type="ECO:0000313" key="1">
    <source>
        <dbReference type="EMBL" id="JAC71534.1"/>
    </source>
</evidence>
<dbReference type="AlphaFoldDB" id="A0A061RLA9"/>
<name>A0A061RLA9_9CHLO</name>
<sequence>MCGSLKTGRRRRIDNPPDCYSVLLARPQALVGTDCSIVDCSIVDCLVSRPGFVGSIKGQRQHTARRDVNSRLCYQPIPKGRQSSRIRHTGSFRAKSKTFFRYTKNKFGCQSFGNVAVRQKNLLTSAVARIEKCRLQRYQTA</sequence>
<proteinExistence type="predicted"/>